<sequence length="91" mass="10373">MSAMGVDTDAVEVLVPFCADKEYYLYIKNNGNIEVYINNISIKLPYDRFVAALAPAMFTKLLKVNISEARSDRLSFSYNNNFTVYCSEVLR</sequence>
<dbReference type="AlphaFoldDB" id="A0A0K1SVU0"/>
<dbReference type="Proteomes" id="UP000062398">
    <property type="component" value="Chromosome"/>
</dbReference>
<evidence type="ECO:0000313" key="3">
    <source>
        <dbReference type="EMBL" id="AKV78706.1"/>
    </source>
</evidence>
<gene>
    <name evidence="1" type="ORF">MsedA_1205</name>
    <name evidence="2" type="ORF">MsedB_1207</name>
    <name evidence="3" type="ORF">MsedC_1205</name>
    <name evidence="4" type="ORF">MsedD_1206</name>
    <name evidence="5" type="ORF">MsedE_1208</name>
</gene>
<dbReference type="Proteomes" id="UP000061362">
    <property type="component" value="Chromosome"/>
</dbReference>
<proteinExistence type="predicted"/>
<name>A0A0K1SVU0_9CREN</name>
<evidence type="ECO:0000313" key="7">
    <source>
        <dbReference type="Proteomes" id="UP000061362"/>
    </source>
</evidence>
<evidence type="ECO:0000313" key="10">
    <source>
        <dbReference type="Proteomes" id="UP000068832"/>
    </source>
</evidence>
<reference evidence="5 6" key="2">
    <citation type="submission" date="2015-07" db="EMBL/GenBank/DDBJ databases">
        <title>Physiological, transcriptional responses and genome re-sequencing of acid resistant extremely thermoacidophilic Metallosphaera sedula SARC-M1.</title>
        <authorList>
            <person name="Ai C."/>
            <person name="McCarthy S."/>
            <person name="Eckrich V."/>
            <person name="Rudrappa D."/>
            <person name="Qiu G."/>
            <person name="Blum P."/>
        </authorList>
    </citation>
    <scope>NUCLEOTIDE SEQUENCE [LARGE SCALE GENOMIC DNA]</scope>
    <source>
        <strain evidence="5 6">SARC-M1</strain>
    </source>
</reference>
<evidence type="ECO:0000313" key="5">
    <source>
        <dbReference type="EMBL" id="AKV83192.1"/>
    </source>
</evidence>
<dbReference type="EMBL" id="CP012176">
    <property type="protein sequence ID" value="AKV83192.1"/>
    <property type="molecule type" value="Genomic_DNA"/>
</dbReference>
<organism evidence="3 8">
    <name type="scientific">Metallosphaera sedula</name>
    <dbReference type="NCBI Taxonomy" id="43687"/>
    <lineage>
        <taxon>Archaea</taxon>
        <taxon>Thermoproteota</taxon>
        <taxon>Thermoprotei</taxon>
        <taxon>Sulfolobales</taxon>
        <taxon>Sulfolobaceae</taxon>
        <taxon>Metallosphaera</taxon>
    </lineage>
</organism>
<dbReference type="EMBL" id="CP012173">
    <property type="protein sequence ID" value="AKV76454.1"/>
    <property type="molecule type" value="Genomic_DNA"/>
</dbReference>
<accession>A0A0K1SVU0</accession>
<dbReference type="EMBL" id="CP012172">
    <property type="protein sequence ID" value="AKV74215.1"/>
    <property type="molecule type" value="Genomic_DNA"/>
</dbReference>
<evidence type="ECO:0000313" key="4">
    <source>
        <dbReference type="EMBL" id="AKV80951.1"/>
    </source>
</evidence>
<protein>
    <submittedName>
        <fullName evidence="3">Uncharacterized protein</fullName>
    </submittedName>
</protein>
<dbReference type="EMBL" id="CP012175">
    <property type="protein sequence ID" value="AKV80951.1"/>
    <property type="molecule type" value="Genomic_DNA"/>
</dbReference>
<reference evidence="7 8" key="1">
    <citation type="journal article" date="2015" name="Genome Announc.">
        <title>Complete Genome Sequences of Evolved Arsenate-Resistant Metallosphaera sedula Strains.</title>
        <authorList>
            <person name="Ai C."/>
            <person name="McCarthy S."/>
            <person name="Schackwitz W."/>
            <person name="Martin J."/>
            <person name="Lipzen A."/>
            <person name="Blum P."/>
        </authorList>
    </citation>
    <scope>NUCLEOTIDE SEQUENCE [LARGE SCALE GENOMIC DNA]</scope>
    <source>
        <strain evidence="3 8">ARS120-1</strain>
        <strain evidence="4 7">ARS120-2</strain>
        <strain evidence="1 10">ARS50-1</strain>
        <strain evidence="2 9">ARS50-2</strain>
    </source>
</reference>
<evidence type="ECO:0000313" key="1">
    <source>
        <dbReference type="EMBL" id="AKV74215.1"/>
    </source>
</evidence>
<evidence type="ECO:0000313" key="9">
    <source>
        <dbReference type="Proteomes" id="UP000062475"/>
    </source>
</evidence>
<dbReference type="PATRIC" id="fig|43687.5.peg.1288"/>
<evidence type="ECO:0000313" key="2">
    <source>
        <dbReference type="EMBL" id="AKV76454.1"/>
    </source>
</evidence>
<dbReference type="Proteomes" id="UP000068832">
    <property type="component" value="Chromosome"/>
</dbReference>
<evidence type="ECO:0000313" key="6">
    <source>
        <dbReference type="Proteomes" id="UP000056255"/>
    </source>
</evidence>
<dbReference type="Proteomes" id="UP000062475">
    <property type="component" value="Chromosome"/>
</dbReference>
<dbReference type="Proteomes" id="UP000056255">
    <property type="component" value="Chromosome"/>
</dbReference>
<dbReference type="EMBL" id="CP012174">
    <property type="protein sequence ID" value="AKV78706.1"/>
    <property type="molecule type" value="Genomic_DNA"/>
</dbReference>
<evidence type="ECO:0000313" key="8">
    <source>
        <dbReference type="Proteomes" id="UP000062398"/>
    </source>
</evidence>